<dbReference type="EMBL" id="JBHLXE010000108">
    <property type="protein sequence ID" value="MFC0180817.1"/>
    <property type="molecule type" value="Genomic_DNA"/>
</dbReference>
<name>A0ABV6CCU9_9GAMM</name>
<dbReference type="Gene3D" id="2.120.10.30">
    <property type="entry name" value="TolB, C-terminal domain"/>
    <property type="match status" value="1"/>
</dbReference>
<keyword evidence="2" id="KW-1185">Reference proteome</keyword>
<dbReference type="PANTHER" id="PTHR36842:SF1">
    <property type="entry name" value="PROTEIN TOLB"/>
    <property type="match status" value="1"/>
</dbReference>
<dbReference type="SUPFAM" id="SSF82171">
    <property type="entry name" value="DPP6 N-terminal domain-like"/>
    <property type="match status" value="1"/>
</dbReference>
<dbReference type="InterPro" id="IPR011042">
    <property type="entry name" value="6-blade_b-propeller_TolB-like"/>
</dbReference>
<evidence type="ECO:0000313" key="1">
    <source>
        <dbReference type="EMBL" id="MFC0180817.1"/>
    </source>
</evidence>
<evidence type="ECO:0000313" key="2">
    <source>
        <dbReference type="Proteomes" id="UP001589758"/>
    </source>
</evidence>
<dbReference type="Proteomes" id="UP001589758">
    <property type="component" value="Unassembled WGS sequence"/>
</dbReference>
<sequence>MVIQLTNSAKNHQLTNAQIWSADSSFIFFDTRDSQAYFTGKEIGYINIASRTEETLYTSANGSHVGVVTCSPVNNIIVFIQGPEFPDSTWQYELCYRRGVLLTYTANPVNKNSLSFQASECSSPQLQITSITNLDGFCEYSPYIPGVLHGGSHVHMFCADGSMISFTYDDYLLNKSNSPLAKRNVAIAFPSDQISFKPLHPRQYVGTYYCSLVSSTAAIAAFGTDEIEKAYEECWIGVDGYIKSDGTHQKKAIAFVGDVRDSSGHLYSEIFVVDLPDNRDAWETACNFDALGITPFYPESTAYELRKPTAKLVQRRLTYTQEYKGIYQKTRHWLRSSPCGQYIAFLMQDQSSVTQLWLVHTASGNLTQLTYLSHSVDSAFTWHPQGEYIGFISQQSIYVCHVVSKKSSPLTEPLSPEPNPEACVFSPCGKWIAFTRDIPMNEVRYRQVFITDFLAN</sequence>
<dbReference type="RefSeq" id="WP_385878001.1">
    <property type="nucleotide sequence ID" value="NZ_JBHLXE010000108.1"/>
</dbReference>
<accession>A0ABV6CCU9</accession>
<gene>
    <name evidence="1" type="ORF">ACFFIT_12120</name>
</gene>
<dbReference type="PANTHER" id="PTHR36842">
    <property type="entry name" value="PROTEIN TOLB HOMOLOG"/>
    <property type="match status" value="1"/>
</dbReference>
<proteinExistence type="predicted"/>
<reference evidence="1 2" key="1">
    <citation type="submission" date="2024-09" db="EMBL/GenBank/DDBJ databases">
        <authorList>
            <person name="Sun Q."/>
            <person name="Mori K."/>
        </authorList>
    </citation>
    <scope>NUCLEOTIDE SEQUENCE [LARGE SCALE GENOMIC DNA]</scope>
    <source>
        <strain evidence="1 2">CCM 8545</strain>
    </source>
</reference>
<protein>
    <submittedName>
        <fullName evidence="1">DUF3748 domain-containing protein</fullName>
    </submittedName>
</protein>
<comment type="caution">
    <text evidence="1">The sequence shown here is derived from an EMBL/GenBank/DDBJ whole genome shotgun (WGS) entry which is preliminary data.</text>
</comment>
<dbReference type="Pfam" id="PF12566">
    <property type="entry name" value="DUF3748"/>
    <property type="match status" value="1"/>
</dbReference>
<dbReference type="InterPro" id="IPR022223">
    <property type="entry name" value="DUF3748"/>
</dbReference>
<organism evidence="1 2">
    <name type="scientific">Thorsellia kenyensis</name>
    <dbReference type="NCBI Taxonomy" id="1549888"/>
    <lineage>
        <taxon>Bacteria</taxon>
        <taxon>Pseudomonadati</taxon>
        <taxon>Pseudomonadota</taxon>
        <taxon>Gammaproteobacteria</taxon>
        <taxon>Enterobacterales</taxon>
        <taxon>Thorselliaceae</taxon>
        <taxon>Thorsellia</taxon>
    </lineage>
</organism>